<dbReference type="InterPro" id="IPR049947">
    <property type="entry name" value="Cu_Am_Ox_Cu-bd"/>
</dbReference>
<comment type="cofactor">
    <cofactor evidence="2">
        <name>Mn(2+)</name>
        <dbReference type="ChEBI" id="CHEBI:29035"/>
    </cofactor>
</comment>
<dbReference type="PANTHER" id="PTHR10638">
    <property type="entry name" value="COPPER AMINE OXIDASE"/>
    <property type="match status" value="1"/>
</dbReference>
<comment type="cofactor">
    <cofactor evidence="3">
        <name>Zn(2+)</name>
        <dbReference type="ChEBI" id="CHEBI:29105"/>
    </cofactor>
</comment>
<dbReference type="Gene3D" id="2.70.98.20">
    <property type="entry name" value="Copper amine oxidase, catalytic domain"/>
    <property type="match status" value="1"/>
</dbReference>
<comment type="cofactor">
    <cofactor evidence="1">
        <name>Cu cation</name>
        <dbReference type="ChEBI" id="CHEBI:23378"/>
    </cofactor>
</comment>
<evidence type="ECO:0000256" key="4">
    <source>
        <dbReference type="ARBA" id="ARBA00007983"/>
    </source>
</evidence>
<dbReference type="InterPro" id="IPR015802">
    <property type="entry name" value="Cu_amine_oxidase_N3"/>
</dbReference>
<feature type="domain" description="Copper amine oxidase N3-terminal" evidence="16">
    <location>
        <begin position="116"/>
        <end position="209"/>
    </location>
</feature>
<dbReference type="GO" id="GO:0008131">
    <property type="term" value="F:primary methylamine oxidase activity"/>
    <property type="evidence" value="ECO:0007669"/>
    <property type="project" value="UniProtKB-EC"/>
</dbReference>
<evidence type="ECO:0000256" key="5">
    <source>
        <dbReference type="ARBA" id="ARBA00011738"/>
    </source>
</evidence>
<dbReference type="InterPro" id="IPR036460">
    <property type="entry name" value="Cu_amine_oxidase_C_sf"/>
</dbReference>
<dbReference type="AlphaFoldDB" id="A0A164WRV4"/>
<keyword evidence="18" id="KW-1185">Reference proteome</keyword>
<evidence type="ECO:0000256" key="7">
    <source>
        <dbReference type="ARBA" id="ARBA00022772"/>
    </source>
</evidence>
<evidence type="ECO:0000256" key="10">
    <source>
        <dbReference type="ARBA" id="ARBA00023211"/>
    </source>
</evidence>
<dbReference type="GO" id="GO:0048038">
    <property type="term" value="F:quinone binding"/>
    <property type="evidence" value="ECO:0007669"/>
    <property type="project" value="InterPro"/>
</dbReference>
<feature type="domain" description="Copper amine oxidase catalytic" evidence="15">
    <location>
        <begin position="272"/>
        <end position="689"/>
    </location>
</feature>
<evidence type="ECO:0000313" key="17">
    <source>
        <dbReference type="EMBL" id="KZS95300.1"/>
    </source>
</evidence>
<evidence type="ECO:0000259" key="16">
    <source>
        <dbReference type="Pfam" id="PF02728"/>
    </source>
</evidence>
<keyword evidence="6 14" id="KW-0479">Metal-binding</keyword>
<evidence type="ECO:0000259" key="15">
    <source>
        <dbReference type="Pfam" id="PF01179"/>
    </source>
</evidence>
<comment type="cofactor">
    <cofactor evidence="14">
        <name>Cu cation</name>
        <dbReference type="ChEBI" id="CHEBI:23378"/>
    </cofactor>
    <text evidence="14">Contains 1 topaquinone per subunit.</text>
</comment>
<dbReference type="Pfam" id="PF02728">
    <property type="entry name" value="Cu_amine_oxidN3"/>
    <property type="match status" value="1"/>
</dbReference>
<evidence type="ECO:0000313" key="18">
    <source>
        <dbReference type="Proteomes" id="UP000076722"/>
    </source>
</evidence>
<dbReference type="GO" id="GO:0005507">
    <property type="term" value="F:copper ion binding"/>
    <property type="evidence" value="ECO:0007669"/>
    <property type="project" value="InterPro"/>
</dbReference>
<organism evidence="17 18">
    <name type="scientific">Sistotremastrum niveocremeum HHB9708</name>
    <dbReference type="NCBI Taxonomy" id="1314777"/>
    <lineage>
        <taxon>Eukaryota</taxon>
        <taxon>Fungi</taxon>
        <taxon>Dikarya</taxon>
        <taxon>Basidiomycota</taxon>
        <taxon>Agaricomycotina</taxon>
        <taxon>Agaricomycetes</taxon>
        <taxon>Sistotremastrales</taxon>
        <taxon>Sistotremastraceae</taxon>
        <taxon>Sertulicium</taxon>
        <taxon>Sertulicium niveocremeum</taxon>
    </lineage>
</organism>
<comment type="PTM">
    <text evidence="13 14">Topaquinone (TPQ) is generated by copper-dependent autoxidation of a specific tyrosyl residue.</text>
</comment>
<dbReference type="PROSITE" id="PS01164">
    <property type="entry name" value="COPPER_AMINE_OXID_1"/>
    <property type="match status" value="1"/>
</dbReference>
<dbReference type="GO" id="GO:0009308">
    <property type="term" value="P:amine metabolic process"/>
    <property type="evidence" value="ECO:0007669"/>
    <property type="project" value="UniProtKB-UniRule"/>
</dbReference>
<dbReference type="InterPro" id="IPR049948">
    <property type="entry name" value="Cu_Am_ox_TPQ-bd"/>
</dbReference>
<evidence type="ECO:0000256" key="1">
    <source>
        <dbReference type="ARBA" id="ARBA00001935"/>
    </source>
</evidence>
<dbReference type="Gene3D" id="3.10.450.40">
    <property type="match status" value="2"/>
</dbReference>
<dbReference type="OrthoDB" id="5379943at2759"/>
<accession>A0A164WRV4</accession>
<evidence type="ECO:0000256" key="9">
    <source>
        <dbReference type="ARBA" id="ARBA00023008"/>
    </source>
</evidence>
<dbReference type="EC" id="1.4.3.-" evidence="14"/>
<comment type="catalytic activity">
    <reaction evidence="11">
        <text>a primary methyl amine + O2 + H2O = an aldehyde + H2O2 + NH4(+)</text>
        <dbReference type="Rhea" id="RHEA:16153"/>
        <dbReference type="ChEBI" id="CHEBI:15377"/>
        <dbReference type="ChEBI" id="CHEBI:15379"/>
        <dbReference type="ChEBI" id="CHEBI:16240"/>
        <dbReference type="ChEBI" id="CHEBI:17478"/>
        <dbReference type="ChEBI" id="CHEBI:28938"/>
        <dbReference type="ChEBI" id="CHEBI:228804"/>
        <dbReference type="EC" id="1.4.3.21"/>
    </reaction>
</comment>
<comment type="similarity">
    <text evidence="4 14">Belongs to the copper/topaquinone oxidase family.</text>
</comment>
<evidence type="ECO:0000256" key="13">
    <source>
        <dbReference type="PIRSR" id="PIRSR600269-51"/>
    </source>
</evidence>
<keyword evidence="9 14" id="KW-0186">Copper</keyword>
<dbReference type="PANTHER" id="PTHR10638:SF86">
    <property type="entry name" value="COPPER AMINE OXIDASE 1-RELATED"/>
    <property type="match status" value="1"/>
</dbReference>
<sequence length="731" mass="80917">MKPTATSHPLDPITPEEMSDISLAIKHYTAKETDIKLIKFMTCNLAPAPKKQVLAFLGIPIAPGQKPEPAPGSIARRAELDFIDLVTGDAWNCFTTLTSEGWTVDSLEKLPVGVQPQITVQELILAEETIRKDPKVIELAAAVGVTPEQLHADGWSIGFEGRFPESVRLQQCLLFARYGKDENLYAHPLDFIPVIDSNKMQVIHIDFPAHRVSSSNTLSAHSTAWPALDEDALKASGRERIPPPLEHHDFLPDLLAQRPGYKKSIRPPVKPLHVVQPDGVGFTMNGNELEWQNWKLHVAFSHREGIALSTVTYNDQGEIRPILYRLSLVEMVVPYAAPEHPHPRKFAFDVGEYGMGTQANELSLGCDCLGKIHYLPGSYIGHDGTAIKVKNAICIHEEDAGLLWKHTDFRPGGRVHSVRSRRLVISMICTVANYEYCFYYHFYQDGTIELEIRLTGILNVYLLAENESGAPFGTQVAPRINAQNHQHIFSMRIDPMIDGLSNSVLESDIVAVDAPTGSAENFAGNAFYAKETVLKSAKDGARLFDAEADRRWTIINPARKHYSSGRPVGYTLGHIKGVMQPLLGKPDSWAARRASFATKALWVVKEKEEGGRSRMYPSGRCVPQTKDAPEDSVGYWVKDEGSIADEDIVLFLTIGVNHIPRPEDWPVMPVEHMRFNLRPIGFFKENPSLDVPSALDVHSSAAFADHVNGVNGINGVNGHTHNAVEPGSCCN</sequence>
<evidence type="ECO:0000256" key="3">
    <source>
        <dbReference type="ARBA" id="ARBA00001947"/>
    </source>
</evidence>
<dbReference type="PROSITE" id="PS01165">
    <property type="entry name" value="COPPER_AMINE_OXID_2"/>
    <property type="match status" value="1"/>
</dbReference>
<protein>
    <recommendedName>
        <fullName evidence="14">Amine oxidase</fullName>
        <ecNumber evidence="14">1.4.3.-</ecNumber>
    </recommendedName>
</protein>
<feature type="modified residue" description="2',4',5'-topaquinone" evidence="13">
    <location>
        <position position="434"/>
    </location>
</feature>
<dbReference type="FunFam" id="2.70.98.20:FF:000006">
    <property type="entry name" value="Amine oxidase"/>
    <property type="match status" value="1"/>
</dbReference>
<evidence type="ECO:0000256" key="12">
    <source>
        <dbReference type="PIRSR" id="PIRSR600269-50"/>
    </source>
</evidence>
<name>A0A164WRV4_9AGAM</name>
<evidence type="ECO:0000256" key="6">
    <source>
        <dbReference type="ARBA" id="ARBA00022723"/>
    </source>
</evidence>
<feature type="active site" description="Proton acceptor" evidence="12">
    <location>
        <position position="349"/>
    </location>
</feature>
<keyword evidence="10" id="KW-0464">Manganese</keyword>
<gene>
    <name evidence="17" type="ORF">SISNIDRAFT_439348</name>
</gene>
<dbReference type="InterPro" id="IPR016182">
    <property type="entry name" value="Cu_amine_oxidase_N-reg"/>
</dbReference>
<evidence type="ECO:0000256" key="8">
    <source>
        <dbReference type="ARBA" id="ARBA00023002"/>
    </source>
</evidence>
<proteinExistence type="inferred from homology"/>
<dbReference type="InterPro" id="IPR015798">
    <property type="entry name" value="Cu_amine_oxidase_C"/>
</dbReference>
<keyword evidence="7 12" id="KW-0801">TPQ</keyword>
<reference evidence="17 18" key="1">
    <citation type="journal article" date="2016" name="Mol. Biol. Evol.">
        <title>Comparative Genomics of Early-Diverging Mushroom-Forming Fungi Provides Insights into the Origins of Lignocellulose Decay Capabilities.</title>
        <authorList>
            <person name="Nagy L.G."/>
            <person name="Riley R."/>
            <person name="Tritt A."/>
            <person name="Adam C."/>
            <person name="Daum C."/>
            <person name="Floudas D."/>
            <person name="Sun H."/>
            <person name="Yadav J.S."/>
            <person name="Pangilinan J."/>
            <person name="Larsson K.H."/>
            <person name="Matsuura K."/>
            <person name="Barry K."/>
            <person name="Labutti K."/>
            <person name="Kuo R."/>
            <person name="Ohm R.A."/>
            <person name="Bhattacharya S.S."/>
            <person name="Shirouzu T."/>
            <person name="Yoshinaga Y."/>
            <person name="Martin F.M."/>
            <person name="Grigoriev I.V."/>
            <person name="Hibbett D.S."/>
        </authorList>
    </citation>
    <scope>NUCLEOTIDE SEQUENCE [LARGE SCALE GENOMIC DNA]</scope>
    <source>
        <strain evidence="17 18">HHB9708</strain>
    </source>
</reference>
<dbReference type="InterPro" id="IPR000269">
    <property type="entry name" value="Cu_amine_oxidase"/>
</dbReference>
<dbReference type="SUPFAM" id="SSF49998">
    <property type="entry name" value="Amine oxidase catalytic domain"/>
    <property type="match status" value="1"/>
</dbReference>
<dbReference type="Proteomes" id="UP000076722">
    <property type="component" value="Unassembled WGS sequence"/>
</dbReference>
<dbReference type="Pfam" id="PF01179">
    <property type="entry name" value="Cu_amine_oxid"/>
    <property type="match status" value="1"/>
</dbReference>
<dbReference type="STRING" id="1314777.A0A164WRV4"/>
<evidence type="ECO:0000256" key="2">
    <source>
        <dbReference type="ARBA" id="ARBA00001936"/>
    </source>
</evidence>
<evidence type="ECO:0000256" key="14">
    <source>
        <dbReference type="RuleBase" id="RU000672"/>
    </source>
</evidence>
<dbReference type="SUPFAM" id="SSF54416">
    <property type="entry name" value="Amine oxidase N-terminal region"/>
    <property type="match status" value="2"/>
</dbReference>
<keyword evidence="8 14" id="KW-0560">Oxidoreductase</keyword>
<evidence type="ECO:0000256" key="11">
    <source>
        <dbReference type="ARBA" id="ARBA00048032"/>
    </source>
</evidence>
<comment type="subunit">
    <text evidence="5">Homodimer.</text>
</comment>
<feature type="active site" description="Schiff-base intermediate with substrate; via topaquinone" evidence="12">
    <location>
        <position position="434"/>
    </location>
</feature>
<dbReference type="EMBL" id="KV419402">
    <property type="protein sequence ID" value="KZS95300.1"/>
    <property type="molecule type" value="Genomic_DNA"/>
</dbReference>